<evidence type="ECO:0000256" key="1">
    <source>
        <dbReference type="SAM" id="Coils"/>
    </source>
</evidence>
<dbReference type="AlphaFoldDB" id="A0A1C3EI60"/>
<reference evidence="3 4" key="1">
    <citation type="submission" date="2016-05" db="EMBL/GenBank/DDBJ databases">
        <title>Genomic Taxonomy of the Vibrionaceae.</title>
        <authorList>
            <person name="Gomez-Gil B."/>
            <person name="Enciso-Ibarra J."/>
        </authorList>
    </citation>
    <scope>NUCLEOTIDE SEQUENCE [LARGE SCALE GENOMIC DNA]</scope>
    <source>
        <strain evidence="3 4">CAIM 1920</strain>
    </source>
</reference>
<dbReference type="NCBIfam" id="TIGR02809">
    <property type="entry name" value="phasin_3"/>
    <property type="match status" value="1"/>
</dbReference>
<dbReference type="InterPro" id="IPR018968">
    <property type="entry name" value="Phasin"/>
</dbReference>
<accession>A0A1C3EI60</accession>
<dbReference type="EMBL" id="LYBM01000021">
    <property type="protein sequence ID" value="ODA32913.1"/>
    <property type="molecule type" value="Genomic_DNA"/>
</dbReference>
<evidence type="ECO:0000313" key="4">
    <source>
        <dbReference type="Proteomes" id="UP000094936"/>
    </source>
</evidence>
<dbReference type="Proteomes" id="UP000094936">
    <property type="component" value="Unassembled WGS sequence"/>
</dbReference>
<dbReference type="STRING" id="1080227.A8L45_12310"/>
<dbReference type="OrthoDB" id="8611311at2"/>
<evidence type="ECO:0000313" key="3">
    <source>
        <dbReference type="EMBL" id="ODA32913.1"/>
    </source>
</evidence>
<name>A0A1C3EI60_9GAMM</name>
<sequence length="115" mass="12865">MYTEMFKTVSEQTEKSMAPFVKFNKLVTKNVETLTELQLNAIRTYSEMGLAQMKAASDVKDVTSFTAFAGQQMNALTHLSQQLIDDSNKLQNVAKEFKDELDHLATENLKAATPA</sequence>
<feature type="domain" description="Phasin" evidence="2">
    <location>
        <begin position="8"/>
        <end position="108"/>
    </location>
</feature>
<dbReference type="RefSeq" id="WP_068902675.1">
    <property type="nucleotide sequence ID" value="NZ_JBHUIF010000024.1"/>
</dbReference>
<comment type="caution">
    <text evidence="3">The sequence shown here is derived from an EMBL/GenBank/DDBJ whole genome shotgun (WGS) entry which is preliminary data.</text>
</comment>
<feature type="coiled-coil region" evidence="1">
    <location>
        <begin position="80"/>
        <end position="107"/>
    </location>
</feature>
<gene>
    <name evidence="3" type="ORF">A8L45_12310</name>
</gene>
<dbReference type="InterPro" id="IPR014176">
    <property type="entry name" value="Phasin_subfam-3"/>
</dbReference>
<keyword evidence="1" id="KW-0175">Coiled coil</keyword>
<dbReference type="Pfam" id="PF09361">
    <property type="entry name" value="Phasin_2"/>
    <property type="match status" value="1"/>
</dbReference>
<organism evidence="3 4">
    <name type="scientific">Veronia pacifica</name>
    <dbReference type="NCBI Taxonomy" id="1080227"/>
    <lineage>
        <taxon>Bacteria</taxon>
        <taxon>Pseudomonadati</taxon>
        <taxon>Pseudomonadota</taxon>
        <taxon>Gammaproteobacteria</taxon>
        <taxon>Vibrionales</taxon>
        <taxon>Vibrionaceae</taxon>
        <taxon>Veronia</taxon>
    </lineage>
</organism>
<proteinExistence type="predicted"/>
<evidence type="ECO:0000259" key="2">
    <source>
        <dbReference type="Pfam" id="PF09361"/>
    </source>
</evidence>
<keyword evidence="4" id="KW-1185">Reference proteome</keyword>
<protein>
    <submittedName>
        <fullName evidence="3">Phasin family protein</fullName>
    </submittedName>
</protein>